<feature type="domain" description="Transposase IS200-like" evidence="2">
    <location>
        <begin position="21"/>
        <end position="140"/>
    </location>
</feature>
<dbReference type="SMART" id="SM01321">
    <property type="entry name" value="Y1_Tnp"/>
    <property type="match status" value="1"/>
</dbReference>
<comment type="caution">
    <text evidence="3">The sequence shown here is derived from an EMBL/GenBank/DDBJ whole genome shotgun (WGS) entry which is preliminary data.</text>
</comment>
<organism evidence="3 4">
    <name type="scientific">Limosilactobacillus mucosae</name>
    <name type="common">Lactobacillus mucosae</name>
    <dbReference type="NCBI Taxonomy" id="97478"/>
    <lineage>
        <taxon>Bacteria</taxon>
        <taxon>Bacillati</taxon>
        <taxon>Bacillota</taxon>
        <taxon>Bacilli</taxon>
        <taxon>Lactobacillales</taxon>
        <taxon>Lactobacillaceae</taxon>
        <taxon>Limosilactobacillus</taxon>
    </lineage>
</organism>
<dbReference type="EMBL" id="JAQOND010000032">
    <property type="protein sequence ID" value="MDC2828441.1"/>
    <property type="molecule type" value="Genomic_DNA"/>
</dbReference>
<feature type="region of interest" description="Disordered" evidence="1">
    <location>
        <begin position="133"/>
        <end position="165"/>
    </location>
</feature>
<dbReference type="InterPro" id="IPR036515">
    <property type="entry name" value="Transposase_17_sf"/>
</dbReference>
<evidence type="ECO:0000313" key="4">
    <source>
        <dbReference type="Proteomes" id="UP001218021"/>
    </source>
</evidence>
<protein>
    <submittedName>
        <fullName evidence="3">IS200/IS605 family transposase</fullName>
    </submittedName>
</protein>
<name>A0AAJ1HSI3_LIMMU</name>
<evidence type="ECO:0000313" key="3">
    <source>
        <dbReference type="EMBL" id="MDC2828441.1"/>
    </source>
</evidence>
<proteinExistence type="predicted"/>
<feature type="compositionally biased region" description="Polar residues" evidence="1">
    <location>
        <begin position="156"/>
        <end position="165"/>
    </location>
</feature>
<accession>A0AAJ1HSI3</accession>
<dbReference type="SUPFAM" id="SSF143422">
    <property type="entry name" value="Transposase IS200-like"/>
    <property type="match status" value="1"/>
</dbReference>
<feature type="compositionally biased region" description="Basic and acidic residues" evidence="1">
    <location>
        <begin position="146"/>
        <end position="155"/>
    </location>
</feature>
<dbReference type="InterPro" id="IPR002686">
    <property type="entry name" value="Transposase_17"/>
</dbReference>
<sequence length="165" mass="19183">MQETDNASTNEYEVHYHRTSVYSLRYHLIIVTKYRREVLIGTVKQELEELLRSLADQFDLQVEAMEIKPDHVHMLIDASPKHSISSVMKGLKGISARMLLMHHPEVKQKLYEGHLWQPNYFAVTVSEHSQEQIADYLRRQKPGPVKSKEASRKPEQSQSKSNQSN</sequence>
<dbReference type="PANTHER" id="PTHR33360:SF2">
    <property type="entry name" value="TRANSPOSASE FOR INSERTION SEQUENCE ELEMENT IS200"/>
    <property type="match status" value="1"/>
</dbReference>
<dbReference type="RefSeq" id="WP_272207391.1">
    <property type="nucleotide sequence ID" value="NZ_JAQONC010000001.1"/>
</dbReference>
<dbReference type="GO" id="GO:0004803">
    <property type="term" value="F:transposase activity"/>
    <property type="evidence" value="ECO:0007669"/>
    <property type="project" value="InterPro"/>
</dbReference>
<dbReference type="GO" id="GO:0003677">
    <property type="term" value="F:DNA binding"/>
    <property type="evidence" value="ECO:0007669"/>
    <property type="project" value="InterPro"/>
</dbReference>
<dbReference type="Proteomes" id="UP001218021">
    <property type="component" value="Unassembled WGS sequence"/>
</dbReference>
<dbReference type="NCBIfam" id="NF033573">
    <property type="entry name" value="transpos_IS200"/>
    <property type="match status" value="1"/>
</dbReference>
<dbReference type="Gene3D" id="3.30.70.1290">
    <property type="entry name" value="Transposase IS200-like"/>
    <property type="match status" value="1"/>
</dbReference>
<dbReference type="GO" id="GO:0006313">
    <property type="term" value="P:DNA transposition"/>
    <property type="evidence" value="ECO:0007669"/>
    <property type="project" value="InterPro"/>
</dbReference>
<reference evidence="3" key="1">
    <citation type="submission" date="2023-01" db="EMBL/GenBank/DDBJ databases">
        <title>Genome analysis of 13 Lactobacillus isolated from gut of wild boar.</title>
        <authorList>
            <person name="Papp P."/>
            <person name="Libisch B."/>
            <person name="Nagy T."/>
            <person name="Olasz F."/>
        </authorList>
    </citation>
    <scope>NUCLEOTIDE SEQUENCE</scope>
    <source>
        <strain evidence="3">F108</strain>
    </source>
</reference>
<gene>
    <name evidence="3" type="primary">tnpA</name>
    <name evidence="3" type="ORF">PO158_09130</name>
</gene>
<dbReference type="PANTHER" id="PTHR33360">
    <property type="entry name" value="TRANSPOSASE FOR INSERTION SEQUENCE ELEMENT IS200"/>
    <property type="match status" value="1"/>
</dbReference>
<dbReference type="Pfam" id="PF01797">
    <property type="entry name" value="Y1_Tnp"/>
    <property type="match status" value="1"/>
</dbReference>
<evidence type="ECO:0000259" key="2">
    <source>
        <dbReference type="SMART" id="SM01321"/>
    </source>
</evidence>
<dbReference type="AlphaFoldDB" id="A0AAJ1HSI3"/>
<evidence type="ECO:0000256" key="1">
    <source>
        <dbReference type="SAM" id="MobiDB-lite"/>
    </source>
</evidence>